<dbReference type="KEGG" id="pcm:AY601_3977"/>
<dbReference type="Gene3D" id="3.90.550.10">
    <property type="entry name" value="Spore Coat Polysaccharide Biosynthesis Protein SpsA, Chain A"/>
    <property type="match status" value="1"/>
</dbReference>
<dbReference type="OrthoDB" id="9788101at2"/>
<dbReference type="AlphaFoldDB" id="A0A127VHR2"/>
<proteinExistence type="predicted"/>
<evidence type="ECO:0000313" key="2">
    <source>
        <dbReference type="EMBL" id="AMQ00830.1"/>
    </source>
</evidence>
<evidence type="ECO:0000259" key="1">
    <source>
        <dbReference type="Pfam" id="PF00535"/>
    </source>
</evidence>
<dbReference type="GO" id="GO:0016758">
    <property type="term" value="F:hexosyltransferase activity"/>
    <property type="evidence" value="ECO:0007669"/>
    <property type="project" value="UniProtKB-ARBA"/>
</dbReference>
<keyword evidence="2" id="KW-0808">Transferase</keyword>
<dbReference type="EMBL" id="CP014504">
    <property type="protein sequence ID" value="AMQ00830.1"/>
    <property type="molecule type" value="Genomic_DNA"/>
</dbReference>
<evidence type="ECO:0000313" key="3">
    <source>
        <dbReference type="Proteomes" id="UP000071561"/>
    </source>
</evidence>
<dbReference type="InterPro" id="IPR029044">
    <property type="entry name" value="Nucleotide-diphossugar_trans"/>
</dbReference>
<accession>A0A127VHR2</accession>
<keyword evidence="3" id="KW-1185">Reference proteome</keyword>
<dbReference type="PANTHER" id="PTHR22916:SF65">
    <property type="entry name" value="SLR1065 PROTEIN"/>
    <property type="match status" value="1"/>
</dbReference>
<dbReference type="CDD" id="cd06433">
    <property type="entry name" value="GT_2_WfgS_like"/>
    <property type="match status" value="1"/>
</dbReference>
<reference evidence="2 3" key="1">
    <citation type="submission" date="2016-03" db="EMBL/GenBank/DDBJ databases">
        <title>Complete genome sequence of Pedobacter cryoconitis PAMC 27485.</title>
        <authorList>
            <person name="Lee J."/>
            <person name="Kim O.-S."/>
        </authorList>
    </citation>
    <scope>NUCLEOTIDE SEQUENCE [LARGE SCALE GENOMIC DNA]</scope>
    <source>
        <strain evidence="2 3">PAMC 27485</strain>
    </source>
</reference>
<dbReference type="InterPro" id="IPR001173">
    <property type="entry name" value="Glyco_trans_2-like"/>
</dbReference>
<dbReference type="Proteomes" id="UP000071561">
    <property type="component" value="Chromosome"/>
</dbReference>
<dbReference type="SUPFAM" id="SSF53448">
    <property type="entry name" value="Nucleotide-diphospho-sugar transferases"/>
    <property type="match status" value="1"/>
</dbReference>
<organism evidence="2 3">
    <name type="scientific">Pedobacter cryoconitis</name>
    <dbReference type="NCBI Taxonomy" id="188932"/>
    <lineage>
        <taxon>Bacteria</taxon>
        <taxon>Pseudomonadati</taxon>
        <taxon>Bacteroidota</taxon>
        <taxon>Sphingobacteriia</taxon>
        <taxon>Sphingobacteriales</taxon>
        <taxon>Sphingobacteriaceae</taxon>
        <taxon>Pedobacter</taxon>
    </lineage>
</organism>
<dbReference type="PATRIC" id="fig|188932.3.peg.4132"/>
<sequence>MLEKYPKITVITPSFNQGAYLEHTITSILNQGYPNLEYIVIDGGSTDHSIEIIKKYEHLLTYWVSEKDKGLYHALQKGFSRSTGEIMCWINSDDMHHRRSLMTIAELFKDFPDINWIMGKNTFYDEQGREFIYGTNMFNERWSKWKMYDQDGEYIQQESVFWRRSLWEKSGAYIDTNLSLASDAELWLRFFRHDQLYSTELLLSGFRFRSGIQKSKDQREEYIAELSTVIQRELSIGNTRAYFRFMRFMKFFAKLIPLFKLKSKITMKVMAMPPKIVYNPDGTYRFSWK</sequence>
<feature type="domain" description="Glycosyltransferase 2-like" evidence="1">
    <location>
        <begin position="9"/>
        <end position="117"/>
    </location>
</feature>
<dbReference type="PANTHER" id="PTHR22916">
    <property type="entry name" value="GLYCOSYLTRANSFERASE"/>
    <property type="match status" value="1"/>
</dbReference>
<dbReference type="RefSeq" id="WP_068404275.1">
    <property type="nucleotide sequence ID" value="NZ_CP014504.1"/>
</dbReference>
<gene>
    <name evidence="2" type="ORF">AY601_3977</name>
</gene>
<dbReference type="Pfam" id="PF00535">
    <property type="entry name" value="Glycos_transf_2"/>
    <property type="match status" value="1"/>
</dbReference>
<protein>
    <submittedName>
        <fullName evidence="2">Glycosyl transferase family 2</fullName>
    </submittedName>
</protein>
<name>A0A127VHR2_9SPHI</name>